<evidence type="ECO:0000313" key="3">
    <source>
        <dbReference type="Proteomes" id="UP000194873"/>
    </source>
</evidence>
<dbReference type="InterPro" id="IPR030959">
    <property type="entry name" value="GWxTD_dom"/>
</dbReference>
<dbReference type="Proteomes" id="UP000194873">
    <property type="component" value="Unassembled WGS sequence"/>
</dbReference>
<evidence type="ECO:0000259" key="1">
    <source>
        <dbReference type="Pfam" id="PF20094"/>
    </source>
</evidence>
<comment type="caution">
    <text evidence="2">The sequence shown here is derived from an EMBL/GenBank/DDBJ whole genome shotgun (WGS) entry which is preliminary data.</text>
</comment>
<dbReference type="Pfam" id="PF20094">
    <property type="entry name" value="GWxTD_dom"/>
    <property type="match status" value="1"/>
</dbReference>
<dbReference type="NCBIfam" id="TIGR04514">
    <property type="entry name" value="GWxTD_dom"/>
    <property type="match status" value="1"/>
</dbReference>
<protein>
    <recommendedName>
        <fullName evidence="1">GWxTD domain-containing protein</fullName>
    </recommendedName>
</protein>
<reference evidence="2 3" key="1">
    <citation type="submission" date="2017-01" db="EMBL/GenBank/DDBJ databases">
        <title>A new Hymenobacter.</title>
        <authorList>
            <person name="Liang Y."/>
            <person name="Feng F."/>
        </authorList>
    </citation>
    <scope>NUCLEOTIDE SEQUENCE [LARGE SCALE GENOMIC DNA]</scope>
    <source>
        <strain evidence="2">MIMBbqt21</strain>
    </source>
</reference>
<evidence type="ECO:0000313" key="2">
    <source>
        <dbReference type="EMBL" id="OUJ75361.1"/>
    </source>
</evidence>
<name>A0A243WHP1_9BACT</name>
<organism evidence="2 3">
    <name type="scientific">Hymenobacter crusticola</name>
    <dbReference type="NCBI Taxonomy" id="1770526"/>
    <lineage>
        <taxon>Bacteria</taxon>
        <taxon>Pseudomonadati</taxon>
        <taxon>Bacteroidota</taxon>
        <taxon>Cytophagia</taxon>
        <taxon>Cytophagales</taxon>
        <taxon>Hymenobacteraceae</taxon>
        <taxon>Hymenobacter</taxon>
    </lineage>
</organism>
<sequence>MLSLPSAVPPGPRRDFSGQYRLDRQVQLDTRRENDSLHIFLRFSNAQALPSNQPLRVVIWPNYESRKPVWQDSVRHLARRIRPLGTDRLVDFSLPIASLAAGQVLNVHSGTTDNEDSSEGVWLEITPERLSRTFMLADSIGTPLLRRYVRVNEVFQVSSYGAQQPLTIKQYAPNFMTALPPMTNPATLPPPPRTMSVQDSSGIQAGRRIKLAGPGLYAMRVSGGEKPVGLLAERNSFPELTQATELIQPLIYLTSTAERQRLYDAPDPKRAVDRFWLDIANGQQTIARQLIRTYYERVAAANRLFSSYKAGWMTDRGMLYIVYGPPETVYRTATEERWMYRPGMMGEGTYTFHAKPSTFAPEHYELVRRPEYERLWYAAVDQWRKGLTAPTAR</sequence>
<dbReference type="EMBL" id="MTSE01000002">
    <property type="protein sequence ID" value="OUJ75361.1"/>
    <property type="molecule type" value="Genomic_DNA"/>
</dbReference>
<proteinExistence type="predicted"/>
<gene>
    <name evidence="2" type="ORF">BXP70_04930</name>
</gene>
<dbReference type="AlphaFoldDB" id="A0A243WHP1"/>
<feature type="domain" description="GWxTD" evidence="1">
    <location>
        <begin position="215"/>
        <end position="385"/>
    </location>
</feature>
<accession>A0A243WHP1</accession>
<keyword evidence="3" id="KW-1185">Reference proteome</keyword>